<dbReference type="SUPFAM" id="SSF143968">
    <property type="entry name" value="UbiD C-terminal domain-like"/>
    <property type="match status" value="1"/>
</dbReference>
<dbReference type="GO" id="GO:0016831">
    <property type="term" value="F:carboxy-lyase activity"/>
    <property type="evidence" value="ECO:0007669"/>
    <property type="project" value="UniProtKB-UniRule"/>
</dbReference>
<dbReference type="Proteomes" id="UP000190744">
    <property type="component" value="Unassembled WGS sequence"/>
</dbReference>
<comment type="subunit">
    <text evidence="12">Homodimer. May form higher order oligomers.</text>
</comment>
<evidence type="ECO:0000256" key="6">
    <source>
        <dbReference type="ARBA" id="ARBA00022793"/>
    </source>
</evidence>
<evidence type="ECO:0000256" key="1">
    <source>
        <dbReference type="ARBA" id="ARBA00001936"/>
    </source>
</evidence>
<dbReference type="NCBIfam" id="TIGR00148">
    <property type="entry name" value="UbiD family decarboxylase"/>
    <property type="match status" value="1"/>
</dbReference>
<keyword evidence="2 12" id="KW-0963">Cytoplasm</keyword>
<evidence type="ECO:0000256" key="11">
    <source>
        <dbReference type="ARBA" id="ARBA00072003"/>
    </source>
</evidence>
<dbReference type="InterPro" id="IPR049383">
    <property type="entry name" value="UbiD-like_N"/>
</dbReference>
<dbReference type="Pfam" id="PF20695">
    <property type="entry name" value="UbiD_N"/>
    <property type="match status" value="1"/>
</dbReference>
<evidence type="ECO:0000259" key="14">
    <source>
        <dbReference type="Pfam" id="PF20695"/>
    </source>
</evidence>
<feature type="binding site" evidence="12">
    <location>
        <position position="236"/>
    </location>
    <ligand>
        <name>Mn(2+)</name>
        <dbReference type="ChEBI" id="CHEBI:29035"/>
    </ligand>
</feature>
<feature type="domain" description="3-octaprenyl-4-hydroxybenzoate carboxy-lyase-like Rift-related" evidence="13">
    <location>
        <begin position="123"/>
        <end position="321"/>
    </location>
</feature>
<keyword evidence="3" id="KW-0285">Flavoprotein</keyword>
<evidence type="ECO:0000256" key="5">
    <source>
        <dbReference type="ARBA" id="ARBA00022723"/>
    </source>
</evidence>
<dbReference type="Pfam" id="PF20696">
    <property type="entry name" value="UbiD_C"/>
    <property type="match status" value="1"/>
</dbReference>
<comment type="cofactor">
    <cofactor evidence="1 12">
        <name>Mn(2+)</name>
        <dbReference type="ChEBI" id="CHEBI:29035"/>
    </cofactor>
</comment>
<evidence type="ECO:0000313" key="17">
    <source>
        <dbReference type="Proteomes" id="UP000190744"/>
    </source>
</evidence>
<comment type="catalytic activity">
    <reaction evidence="12">
        <text>(E)-4-coumarate + H(+) = 4-vinylphenol + CO2</text>
        <dbReference type="Rhea" id="RHEA:33227"/>
        <dbReference type="ChEBI" id="CHEBI:1883"/>
        <dbReference type="ChEBI" id="CHEBI:12876"/>
        <dbReference type="ChEBI" id="CHEBI:15378"/>
        <dbReference type="ChEBI" id="CHEBI:16526"/>
        <dbReference type="EC" id="4.1.1.102"/>
    </reaction>
</comment>
<comment type="catalytic activity">
    <reaction evidence="12">
        <text>(E)-ferulate + H(+) = 2-methoxy-4-vinylphenol + CO2</text>
        <dbReference type="Rhea" id="RHEA:33807"/>
        <dbReference type="ChEBI" id="CHEBI:15378"/>
        <dbReference type="ChEBI" id="CHEBI:16526"/>
        <dbReference type="ChEBI" id="CHEBI:29749"/>
        <dbReference type="ChEBI" id="CHEBI:42438"/>
        <dbReference type="EC" id="4.1.1.102"/>
    </reaction>
</comment>
<evidence type="ECO:0000256" key="8">
    <source>
        <dbReference type="ARBA" id="ARBA00023239"/>
    </source>
</evidence>
<dbReference type="GO" id="GO:0005737">
    <property type="term" value="C:cytoplasm"/>
    <property type="evidence" value="ECO:0007669"/>
    <property type="project" value="UniProtKB-SubCell"/>
</dbReference>
<dbReference type="InterPro" id="IPR002830">
    <property type="entry name" value="UbiD"/>
</dbReference>
<comment type="catalytic activity">
    <reaction evidence="9 12">
        <text>(E)-cinnamate + H(+) = styrene + CO2</text>
        <dbReference type="Rhea" id="RHEA:46920"/>
        <dbReference type="ChEBI" id="CHEBI:15378"/>
        <dbReference type="ChEBI" id="CHEBI:15669"/>
        <dbReference type="ChEBI" id="CHEBI:16526"/>
        <dbReference type="ChEBI" id="CHEBI:27452"/>
        <dbReference type="EC" id="4.1.1.102"/>
    </reaction>
</comment>
<comment type="caution">
    <text evidence="16">The sequence shown here is derived from an EMBL/GenBank/DDBJ whole genome shotgun (WGS) entry which is preliminary data.</text>
</comment>
<comment type="cofactor">
    <cofactor evidence="12">
        <name>prenylated FMN</name>
        <dbReference type="ChEBI" id="CHEBI:87746"/>
    </cofactor>
    <text evidence="12">Binds 1 prenylated FMN per subunit.</text>
</comment>
<feature type="binding site" evidence="12">
    <location>
        <position position="195"/>
    </location>
    <ligand>
        <name>Mn(2+)</name>
        <dbReference type="ChEBI" id="CHEBI:29035"/>
    </ligand>
</feature>
<evidence type="ECO:0000256" key="10">
    <source>
        <dbReference type="ARBA" id="ARBA00066982"/>
    </source>
</evidence>
<evidence type="ECO:0000259" key="13">
    <source>
        <dbReference type="Pfam" id="PF01977"/>
    </source>
</evidence>
<evidence type="ECO:0000256" key="7">
    <source>
        <dbReference type="ARBA" id="ARBA00023211"/>
    </source>
</evidence>
<feature type="binding site" evidence="12">
    <location>
        <begin position="194"/>
        <end position="195"/>
    </location>
    <ligand>
        <name>prenylated FMN</name>
        <dbReference type="ChEBI" id="CHEBI:87746"/>
    </ligand>
</feature>
<feature type="binding site" evidence="12">
    <location>
        <position position="172"/>
    </location>
    <ligand>
        <name>Mn(2+)</name>
        <dbReference type="ChEBI" id="CHEBI:29035"/>
    </ligand>
</feature>
<keyword evidence="8 12" id="KW-0456">Lyase</keyword>
<comment type="subcellular location">
    <subcellularLocation>
        <location evidence="12">Cytoplasm</location>
    </subcellularLocation>
</comment>
<evidence type="ECO:0000256" key="4">
    <source>
        <dbReference type="ARBA" id="ARBA00022643"/>
    </source>
</evidence>
<accession>A0A1S9RWU6</accession>
<dbReference type="GO" id="GO:0033494">
    <property type="term" value="P:ferulate metabolic process"/>
    <property type="evidence" value="ECO:0007669"/>
    <property type="project" value="UniProtKB-UniRule"/>
</dbReference>
<dbReference type="PANTHER" id="PTHR30108">
    <property type="entry name" value="3-OCTAPRENYL-4-HYDROXYBENZOATE CARBOXY-LYASE-RELATED"/>
    <property type="match status" value="1"/>
</dbReference>
<feature type="domain" description="3-octaprenyl-4-hydroxybenzoate carboxy-lyase-like C-terminal" evidence="15">
    <location>
        <begin position="327"/>
        <end position="463"/>
    </location>
</feature>
<dbReference type="PANTHER" id="PTHR30108:SF17">
    <property type="entry name" value="FERULIC ACID DECARBOXYLASE 1"/>
    <property type="match status" value="1"/>
</dbReference>
<dbReference type="Gene3D" id="3.40.1670.10">
    <property type="entry name" value="UbiD C-terminal domain-like"/>
    <property type="match status" value="1"/>
</dbReference>
<dbReference type="InterPro" id="IPR049381">
    <property type="entry name" value="UbiD-like_C"/>
</dbReference>
<feature type="binding site" evidence="12">
    <location>
        <position position="236"/>
    </location>
    <ligand>
        <name>prenylated FMN</name>
        <dbReference type="ChEBI" id="CHEBI:87746"/>
    </ligand>
</feature>
<evidence type="ECO:0000256" key="12">
    <source>
        <dbReference type="HAMAP-Rule" id="MF_03196"/>
    </source>
</evidence>
<gene>
    <name evidence="12 16" type="primary">FDC1</name>
    <name evidence="16" type="ORF">PEBR_07240</name>
</gene>
<dbReference type="SUPFAM" id="SSF50475">
    <property type="entry name" value="FMN-binding split barrel"/>
    <property type="match status" value="1"/>
</dbReference>
<reference evidence="17" key="1">
    <citation type="submission" date="2015-09" db="EMBL/GenBank/DDBJ databases">
        <authorList>
            <person name="Fill T.P."/>
            <person name="Baretta J.F."/>
            <person name="de Almeida L.G."/>
            <person name="Rocha M."/>
            <person name="de Souza D.H."/>
            <person name="Malavazi I."/>
            <person name="Cerdeira L.T."/>
            <person name="Hong H."/>
            <person name="Samborskyy M."/>
            <person name="de Vasconcelos A.T."/>
            <person name="Leadlay P."/>
            <person name="Rodrigues-Filho E."/>
        </authorList>
    </citation>
    <scope>NUCLEOTIDE SEQUENCE [LARGE SCALE GENOMIC DNA]</scope>
    <source>
        <strain evidence="17">LaBioMMi 136</strain>
    </source>
</reference>
<dbReference type="HAMAP" id="MF_01983">
    <property type="entry name" value="UbiD_FDC"/>
    <property type="match status" value="1"/>
</dbReference>
<dbReference type="Pfam" id="PF01977">
    <property type="entry name" value="UbiD"/>
    <property type="match status" value="1"/>
</dbReference>
<name>A0A1S9RWU6_PENBI</name>
<feature type="active site" description="Proton donor" evidence="12">
    <location>
        <position position="285"/>
    </location>
</feature>
<keyword evidence="5 12" id="KW-0479">Metal-binding</keyword>
<evidence type="ECO:0000313" key="16">
    <source>
        <dbReference type="EMBL" id="OOQ89760.1"/>
    </source>
</evidence>
<keyword evidence="6 12" id="KW-0210">Decarboxylase</keyword>
<feature type="binding site" evidence="12">
    <location>
        <begin position="172"/>
        <end position="177"/>
    </location>
    <ligand>
        <name>prenylated FMN</name>
        <dbReference type="ChEBI" id="CHEBI:87746"/>
    </ligand>
</feature>
<evidence type="ECO:0000256" key="2">
    <source>
        <dbReference type="ARBA" id="ARBA00022490"/>
    </source>
</evidence>
<dbReference type="InterPro" id="IPR032903">
    <property type="entry name" value="FDC-like"/>
</dbReference>
<dbReference type="EC" id="4.1.1.102" evidence="10 12"/>
<keyword evidence="4" id="KW-0288">FMN</keyword>
<organism evidence="16 17">
    <name type="scientific">Penicillium brasilianum</name>
    <dbReference type="NCBI Taxonomy" id="104259"/>
    <lineage>
        <taxon>Eukaryota</taxon>
        <taxon>Fungi</taxon>
        <taxon>Dikarya</taxon>
        <taxon>Ascomycota</taxon>
        <taxon>Pezizomycotina</taxon>
        <taxon>Eurotiomycetes</taxon>
        <taxon>Eurotiomycetidae</taxon>
        <taxon>Eurotiales</taxon>
        <taxon>Aspergillaceae</taxon>
        <taxon>Penicillium</taxon>
    </lineage>
</organism>
<comment type="similarity">
    <text evidence="12">Belongs to the UbiD family. UbiD-like/FDC subfamily.</text>
</comment>
<dbReference type="Gene3D" id="1.20.5.4570">
    <property type="match status" value="1"/>
</dbReference>
<evidence type="ECO:0000256" key="9">
    <source>
        <dbReference type="ARBA" id="ARBA00051594"/>
    </source>
</evidence>
<protein>
    <recommendedName>
        <fullName evidence="11 12">Ferulic acid decarboxylase 1</fullName>
        <ecNumber evidence="10 12">4.1.1.102</ecNumber>
    </recommendedName>
    <alternativeName>
        <fullName evidence="12">Phenacrylate decarboxylase</fullName>
    </alternativeName>
</protein>
<dbReference type="InterPro" id="IPR048304">
    <property type="entry name" value="UbiD_Rift_dom"/>
</dbReference>
<dbReference type="FunFam" id="3.40.1670.10:FF:000004">
    <property type="entry name" value="Ferulic acid decarboxylase 1"/>
    <property type="match status" value="1"/>
</dbReference>
<dbReference type="GO" id="GO:0046281">
    <property type="term" value="P:cinnamic acid catabolic process"/>
    <property type="evidence" value="ECO:0007669"/>
    <property type="project" value="UniProtKB-UniRule"/>
</dbReference>
<proteinExistence type="inferred from homology"/>
<comment type="function">
    <text evidence="12">Catalyzes the reversible decarboxylation of aromatic carboxylic acids like ferulic acid, p-coumaric acid or cinnamic acid, producing the corresponding vinyl derivatives 4-vinylphenol, 4-vinylguaiacol, and styrene, respectively, which play the role of aroma metabolites.</text>
</comment>
<evidence type="ECO:0000259" key="15">
    <source>
        <dbReference type="Pfam" id="PF20696"/>
    </source>
</evidence>
<keyword evidence="7 12" id="KW-0464">Manganese</keyword>
<dbReference type="AlphaFoldDB" id="A0A1S9RWU6"/>
<dbReference type="GO" id="GO:0046872">
    <property type="term" value="F:metal ion binding"/>
    <property type="evidence" value="ECO:0007669"/>
    <property type="project" value="UniProtKB-KW"/>
</dbReference>
<sequence>MSSANVQDLPHMNFRSFVEALKQDNDLIELNDEFNPHLEIAAITRKSCETNDKAPLFNNPKGMENGLFRILGAPNSLRHDPKTRYGRLARHLGLPPTSSMKDILDKVLSAKSKELIPPTVVPTGSCKENILLAGDFDLTKLPSPMIHKSDGGKYIETYGFHILKSPDGKWVNWSIARAMVYDKNHLAVNIGAPQHIWQMYDLWRKEGKPMPWALAFGAPPAATMVSSMPIPDGVSEADYVGALTGHSLDLVKCETNDLLVPANSEIVMEGSISTSETVKEGPFGEMHGYIFPFKIHDNKVARVDAITHRNDAILPLSSCGRLTDETHTMIGPLAAAEIRHLLQTHDFPVKEVMAPLESQVTWAAVQIDTEKLRALKTNSVEFCKKIGDLVFGTKVGFTIHRLIIVGDDIDVYEWKDVIWAFCTRCRPNDDEYFYPDVRGFPLVPFMGHGSGNPLKGGKVVSDALFPAEYTEGRLFEAADFKNSYPQELQDAINANWEKMGFRSSLH</sequence>
<feature type="domain" description="3-octaprenyl-4-hydroxybenzoate carboxy-lyase-like N-terminal" evidence="14">
    <location>
        <begin position="18"/>
        <end position="106"/>
    </location>
</feature>
<evidence type="ECO:0000256" key="3">
    <source>
        <dbReference type="ARBA" id="ARBA00022630"/>
    </source>
</evidence>
<dbReference type="EMBL" id="LJBN01000103">
    <property type="protein sequence ID" value="OOQ89760.1"/>
    <property type="molecule type" value="Genomic_DNA"/>
</dbReference>
<feature type="binding site" evidence="12">
    <location>
        <position position="394"/>
    </location>
    <ligand>
        <name>prenylated FMN</name>
        <dbReference type="ChEBI" id="CHEBI:87746"/>
    </ligand>
</feature>